<accession>A0A078B0Q1</accession>
<feature type="transmembrane region" description="Helical" evidence="2">
    <location>
        <begin position="716"/>
        <end position="736"/>
    </location>
</feature>
<reference evidence="3 4" key="1">
    <citation type="submission" date="2014-06" db="EMBL/GenBank/DDBJ databases">
        <authorList>
            <person name="Swart Estienne"/>
        </authorList>
    </citation>
    <scope>NUCLEOTIDE SEQUENCE [LARGE SCALE GENOMIC DNA]</scope>
    <source>
        <strain evidence="3 4">130c</strain>
    </source>
</reference>
<dbReference type="EMBL" id="CCKQ01014891">
    <property type="protein sequence ID" value="CDW86693.1"/>
    <property type="molecule type" value="Genomic_DNA"/>
</dbReference>
<feature type="transmembrane region" description="Helical" evidence="2">
    <location>
        <begin position="536"/>
        <end position="561"/>
    </location>
</feature>
<evidence type="ECO:0000313" key="3">
    <source>
        <dbReference type="EMBL" id="CDW86693.1"/>
    </source>
</evidence>
<feature type="compositionally biased region" description="Polar residues" evidence="1">
    <location>
        <begin position="1001"/>
        <end position="1012"/>
    </location>
</feature>
<dbReference type="OMA" id="WEKPRGE"/>
<dbReference type="Proteomes" id="UP000039865">
    <property type="component" value="Unassembled WGS sequence"/>
</dbReference>
<dbReference type="Pfam" id="PF09773">
    <property type="entry name" value="Meckelin"/>
    <property type="match status" value="1"/>
</dbReference>
<dbReference type="GO" id="GO:0060271">
    <property type="term" value="P:cilium assembly"/>
    <property type="evidence" value="ECO:0007669"/>
    <property type="project" value="InterPro"/>
</dbReference>
<feature type="transmembrane region" description="Helical" evidence="2">
    <location>
        <begin position="493"/>
        <end position="516"/>
    </location>
</feature>
<evidence type="ECO:0000313" key="4">
    <source>
        <dbReference type="Proteomes" id="UP000039865"/>
    </source>
</evidence>
<keyword evidence="4" id="KW-1185">Reference proteome</keyword>
<feature type="compositionally biased region" description="Basic and acidic residues" evidence="1">
    <location>
        <begin position="860"/>
        <end position="876"/>
    </location>
</feature>
<dbReference type="AlphaFoldDB" id="A0A078B0Q1"/>
<feature type="compositionally biased region" description="Low complexity" evidence="1">
    <location>
        <begin position="977"/>
        <end position="1000"/>
    </location>
</feature>
<gene>
    <name evidence="3" type="primary">Contig574.g632</name>
    <name evidence="3" type="ORF">STYLEM_15791</name>
</gene>
<keyword evidence="2" id="KW-1133">Transmembrane helix</keyword>
<protein>
    <submittedName>
        <fullName evidence="3">Meckelin</fullName>
    </submittedName>
</protein>
<keyword evidence="2" id="KW-0812">Transmembrane</keyword>
<feature type="region of interest" description="Disordered" evidence="1">
    <location>
        <begin position="860"/>
        <end position="881"/>
    </location>
</feature>
<evidence type="ECO:0000256" key="2">
    <source>
        <dbReference type="SAM" id="Phobius"/>
    </source>
</evidence>
<name>A0A078B0Q1_STYLE</name>
<keyword evidence="2" id="KW-0472">Membrane</keyword>
<dbReference type="GO" id="GO:0036038">
    <property type="term" value="C:MKS complex"/>
    <property type="evidence" value="ECO:0007669"/>
    <property type="project" value="InterPro"/>
</dbReference>
<organism evidence="3 4">
    <name type="scientific">Stylonychia lemnae</name>
    <name type="common">Ciliate</name>
    <dbReference type="NCBI Taxonomy" id="5949"/>
    <lineage>
        <taxon>Eukaryota</taxon>
        <taxon>Sar</taxon>
        <taxon>Alveolata</taxon>
        <taxon>Ciliophora</taxon>
        <taxon>Intramacronucleata</taxon>
        <taxon>Spirotrichea</taxon>
        <taxon>Stichotrichia</taxon>
        <taxon>Sporadotrichida</taxon>
        <taxon>Oxytrichidae</taxon>
        <taxon>Stylonychinae</taxon>
        <taxon>Stylonychia</taxon>
    </lineage>
</organism>
<feature type="transmembrane region" description="Helical" evidence="2">
    <location>
        <begin position="581"/>
        <end position="600"/>
    </location>
</feature>
<dbReference type="PANTHER" id="PTHR21274:SF0">
    <property type="entry name" value="MECKELIN"/>
    <property type="match status" value="1"/>
</dbReference>
<evidence type="ECO:0000256" key="1">
    <source>
        <dbReference type="SAM" id="MobiDB-lite"/>
    </source>
</evidence>
<dbReference type="InParanoid" id="A0A078B0Q1"/>
<sequence length="1102" mass="127911">MLVQLHAHQVNILIQLSLNVLVVQQTTSKTQLVGLVNAVMVIYLLLKQGLSSQKLVQNAQIPTNSQCVCPANYITIDRDDVIILTFQQQQSGQNLDSFQCKLCASNTYQGPPSKSIWSCQACPHFAQFYNDKTTPYSCQCSDSWEPAKDICVRSSDVANLTRGFPLYYAGQITYNYLLDFNDDRTQRTIAYSDLYYQYYYYSALGCWKDQDPEKCQILANLCALTLYNERNTTCQFYQYLTTLYPQTNTYYGDASWVNTLPWLYYSQKPSDLIKKSGKVDMTVSFVSGSGRNASLTFYLARYHINGTFLGFQQLKSQLSICPLNYDDVLNIFKFGAVSQNECSFPLEQLILSPENQPSEANVFFDLFIQDRKGNLVDVPVLIRNFIDKNDKLINEGEFSDDWRFVRRFFLYDTISGIEQVNGYPKLAPSIVRWAAEIKMKITLDPNNEEQIYLPYLEITYKEKQANLIHSNTLASVRFVMDYYQDMTKFWKDILIAFIVFHVLIAAIVGIRLYFFILQNPPGLLQRKFTAKLAWKLTYLVIDTWSEIMFWIVFFTTAYWFVTYKLQANAYLLLPSVDDWTTSYRIFDIVFGFILALRFIAIIMKIIEQSTVDIFFIDWEPQPAPRDPHPANRDQDPTLAQILNQESIQKTDKNIVWRSIFLANEFNELQSEYRYIKPETTLIWFGFFIKALGWEYFAEANPDVNATDNDLIPINHVLKFFISAFLFLFIMAVQYIVEAINSYTSGLKFNEFQDLCSITNISILMMDETFHGYYIHGQSPSSYADVTLTQLKMNLDQEGTANIGFRPRGLDNVQQSGVSDKVVQSYEIYLPLGIRNSYDEIFKHRNYIRLLEIEQKKLQKEQKKRSDEINKKQKQEQDMLEEDQQKLIKAQQEIQSQIKAQQNITNQKEAMIKEQEMKRFDLNQNLKAYIERAKMNTSVYVKQREPLERLVKMKPSSILLGFDPGQVVLNEIKRSENNSKQNNSNYYNNAMNRNQANMSSNQGSQNLPGAQQKPQGISNDIPFFIKDYFANWPSFTSILYCHLDYQVLILFILLFSLFDRASGSSIISIGIIYIVEKILAYIRQKLGESNLSKKTIIDSRFFV</sequence>
<feature type="region of interest" description="Disordered" evidence="1">
    <location>
        <begin position="972"/>
        <end position="1012"/>
    </location>
</feature>
<dbReference type="PANTHER" id="PTHR21274">
    <property type="entry name" value="MECKELIN"/>
    <property type="match status" value="1"/>
</dbReference>
<dbReference type="InterPro" id="IPR019170">
    <property type="entry name" value="Meckelin"/>
</dbReference>
<proteinExistence type="predicted"/>
<dbReference type="OrthoDB" id="419138at2759"/>